<protein>
    <submittedName>
        <fullName evidence="4">PPOX class F420-dependent oxidoreductase</fullName>
    </submittedName>
    <submittedName>
        <fullName evidence="3">PPOX class probable F420-dependent enzyme</fullName>
    </submittedName>
</protein>
<dbReference type="PATRIC" id="fig|42256.3.peg.603"/>
<dbReference type="EMBL" id="CP007514">
    <property type="protein sequence ID" value="AHY45877.1"/>
    <property type="molecule type" value="Genomic_DNA"/>
</dbReference>
<dbReference type="Gene3D" id="2.30.110.10">
    <property type="entry name" value="Electron Transport, Fmn-binding Protein, Chain A"/>
    <property type="match status" value="1"/>
</dbReference>
<dbReference type="InterPro" id="IPR011576">
    <property type="entry name" value="Pyridox_Oxase_N"/>
</dbReference>
<accession>A0A023X065</accession>
<dbReference type="AlphaFoldDB" id="A0A023X065"/>
<feature type="domain" description="Pyridoxamine 5'-phosphate oxidase N-terminal" evidence="2">
    <location>
        <begin position="16"/>
        <end position="118"/>
    </location>
</feature>
<keyword evidence="1" id="KW-0560">Oxidoreductase</keyword>
<dbReference type="NCBIfam" id="TIGR03618">
    <property type="entry name" value="Rv1155_F420"/>
    <property type="match status" value="1"/>
</dbReference>
<evidence type="ECO:0000313" key="5">
    <source>
        <dbReference type="Proteomes" id="UP000025229"/>
    </source>
</evidence>
<proteinExistence type="predicted"/>
<dbReference type="InterPro" id="IPR019920">
    <property type="entry name" value="F420-binding_dom_put"/>
</dbReference>
<dbReference type="EMBL" id="JAWXXX010000001">
    <property type="protein sequence ID" value="MDX5893290.1"/>
    <property type="molecule type" value="Genomic_DNA"/>
</dbReference>
<reference evidence="3 5" key="1">
    <citation type="submission" date="2014-03" db="EMBL/GenBank/DDBJ databases">
        <title>Complete genome sequence of the Radio-Resistant Rubrobacter radiotolerans RSPS-4.</title>
        <authorList>
            <person name="Egas C.C."/>
            <person name="Barroso C.C."/>
            <person name="Froufe H.J.C."/>
            <person name="Pacheco J.J."/>
            <person name="Albuquerque L.L."/>
            <person name="da Costa M.M.S."/>
        </authorList>
    </citation>
    <scope>NUCLEOTIDE SEQUENCE [LARGE SCALE GENOMIC DNA]</scope>
    <source>
        <strain evidence="3 5">RSPS-4</strain>
    </source>
</reference>
<dbReference type="PANTHER" id="PTHR35176">
    <property type="entry name" value="HEME OXYGENASE HI_0854-RELATED"/>
    <property type="match status" value="1"/>
</dbReference>
<reference evidence="4" key="2">
    <citation type="submission" date="2023-11" db="EMBL/GenBank/DDBJ databases">
        <title>MicrobeMod: A computational toolkit for identifying prokaryotic methylation and restriction-modification with nanopore sequencing.</title>
        <authorList>
            <person name="Crits-Christoph A."/>
            <person name="Kang S.C."/>
            <person name="Lee H."/>
            <person name="Ostrov N."/>
        </authorList>
    </citation>
    <scope>NUCLEOTIDE SEQUENCE</scope>
    <source>
        <strain evidence="4">ATCC 51242</strain>
    </source>
</reference>
<dbReference type="KEGG" id="rrd:RradSPS_0594"/>
<keyword evidence="5" id="KW-1185">Reference proteome</keyword>
<evidence type="ECO:0000313" key="3">
    <source>
        <dbReference type="EMBL" id="AHY45877.1"/>
    </source>
</evidence>
<dbReference type="GO" id="GO:0070967">
    <property type="term" value="F:coenzyme F420 binding"/>
    <property type="evidence" value="ECO:0007669"/>
    <property type="project" value="TreeGrafter"/>
</dbReference>
<evidence type="ECO:0000313" key="4">
    <source>
        <dbReference type="EMBL" id="MDX5893290.1"/>
    </source>
</evidence>
<dbReference type="STRING" id="42256.RradSPS_0594"/>
<gene>
    <name evidence="3" type="ORF">RradSPS_0594</name>
    <name evidence="4" type="ORF">SIL72_04525</name>
</gene>
<dbReference type="InterPro" id="IPR012349">
    <property type="entry name" value="Split_barrel_FMN-bd"/>
</dbReference>
<dbReference type="GO" id="GO:0005829">
    <property type="term" value="C:cytosol"/>
    <property type="evidence" value="ECO:0007669"/>
    <property type="project" value="TreeGrafter"/>
</dbReference>
<sequence length="144" mass="15910">MPEMTTAERNLFMGEGRKTAALATVRKDGRPHVAPVWFVMDGDDVVFMTGRDTVKGHAIRREGRVALAVDDPNPPFAFATVEGTVEHRDCADIPEESLQWSTRIAARYVGEERAEEFGRRNAVPGELLVRVKVTNAASNNDMLA</sequence>
<dbReference type="PANTHER" id="PTHR35176:SF1">
    <property type="entry name" value="F420H(2)-DEPENDENT BILIVERDIN REDUCTASE"/>
    <property type="match status" value="1"/>
</dbReference>
<organism evidence="3 5">
    <name type="scientific">Rubrobacter radiotolerans</name>
    <name type="common">Arthrobacter radiotolerans</name>
    <dbReference type="NCBI Taxonomy" id="42256"/>
    <lineage>
        <taxon>Bacteria</taxon>
        <taxon>Bacillati</taxon>
        <taxon>Actinomycetota</taxon>
        <taxon>Rubrobacteria</taxon>
        <taxon>Rubrobacterales</taxon>
        <taxon>Rubrobacteraceae</taxon>
        <taxon>Rubrobacter</taxon>
    </lineage>
</organism>
<dbReference type="SUPFAM" id="SSF50475">
    <property type="entry name" value="FMN-binding split barrel"/>
    <property type="match status" value="1"/>
</dbReference>
<dbReference type="eggNOG" id="COG3871">
    <property type="taxonomic scope" value="Bacteria"/>
</dbReference>
<name>A0A023X065_RUBRA</name>
<dbReference type="Proteomes" id="UP001281130">
    <property type="component" value="Unassembled WGS sequence"/>
</dbReference>
<dbReference type="Proteomes" id="UP000025229">
    <property type="component" value="Chromosome"/>
</dbReference>
<dbReference type="HOGENOM" id="CLU_123922_2_0_11"/>
<dbReference type="GO" id="GO:0016627">
    <property type="term" value="F:oxidoreductase activity, acting on the CH-CH group of donors"/>
    <property type="evidence" value="ECO:0007669"/>
    <property type="project" value="TreeGrafter"/>
</dbReference>
<evidence type="ECO:0000256" key="1">
    <source>
        <dbReference type="ARBA" id="ARBA00023002"/>
    </source>
</evidence>
<evidence type="ECO:0000259" key="2">
    <source>
        <dbReference type="Pfam" id="PF01243"/>
    </source>
</evidence>
<dbReference type="InterPro" id="IPR052019">
    <property type="entry name" value="F420H2_bilvrd_red/Heme_oxyg"/>
</dbReference>
<dbReference type="Pfam" id="PF01243">
    <property type="entry name" value="PNPOx_N"/>
    <property type="match status" value="1"/>
</dbReference>